<keyword evidence="2" id="KW-1185">Reference proteome</keyword>
<feature type="non-terminal residue" evidence="1">
    <location>
        <position position="1"/>
    </location>
</feature>
<evidence type="ECO:0000313" key="1">
    <source>
        <dbReference type="EMBL" id="CAI2161832.1"/>
    </source>
</evidence>
<sequence>TTLLNDKEQSIYLLGGLMRNPLNQDDYKSFFHSFNLNSLKWNVPNVKGTLPERQISMKGVADNT</sequence>
<reference evidence="1" key="1">
    <citation type="submission" date="2022-08" db="EMBL/GenBank/DDBJ databases">
        <authorList>
            <person name="Kallberg Y."/>
            <person name="Tangrot J."/>
            <person name="Rosling A."/>
        </authorList>
    </citation>
    <scope>NUCLEOTIDE SEQUENCE</scope>
    <source>
        <strain evidence="1">Wild A</strain>
    </source>
</reference>
<dbReference type="Proteomes" id="UP001153678">
    <property type="component" value="Unassembled WGS sequence"/>
</dbReference>
<dbReference type="OrthoDB" id="432528at2759"/>
<name>A0A9W4SAZ5_9GLOM</name>
<comment type="caution">
    <text evidence="1">The sequence shown here is derived from an EMBL/GenBank/DDBJ whole genome shotgun (WGS) entry which is preliminary data.</text>
</comment>
<protein>
    <submittedName>
        <fullName evidence="1">5003_t:CDS:1</fullName>
    </submittedName>
</protein>
<evidence type="ECO:0000313" key="2">
    <source>
        <dbReference type="Proteomes" id="UP001153678"/>
    </source>
</evidence>
<organism evidence="1 2">
    <name type="scientific">Funneliformis geosporum</name>
    <dbReference type="NCBI Taxonomy" id="1117311"/>
    <lineage>
        <taxon>Eukaryota</taxon>
        <taxon>Fungi</taxon>
        <taxon>Fungi incertae sedis</taxon>
        <taxon>Mucoromycota</taxon>
        <taxon>Glomeromycotina</taxon>
        <taxon>Glomeromycetes</taxon>
        <taxon>Glomerales</taxon>
        <taxon>Glomeraceae</taxon>
        <taxon>Funneliformis</taxon>
    </lineage>
</organism>
<accession>A0A9W4SAZ5</accession>
<dbReference type="EMBL" id="CAMKVN010000015">
    <property type="protein sequence ID" value="CAI2161832.1"/>
    <property type="molecule type" value="Genomic_DNA"/>
</dbReference>
<proteinExistence type="predicted"/>
<gene>
    <name evidence="1" type="ORF">FWILDA_LOCUS252</name>
</gene>
<dbReference type="AlphaFoldDB" id="A0A9W4SAZ5"/>